<dbReference type="InterPro" id="IPR012938">
    <property type="entry name" value="Glc/Sorbosone_DH"/>
</dbReference>
<protein>
    <submittedName>
        <fullName evidence="3">Sorbosone dehydrogenase</fullName>
    </submittedName>
</protein>
<dbReference type="Proteomes" id="UP000292781">
    <property type="component" value="Unassembled WGS sequence"/>
</dbReference>
<name>A0A4Q9VQW8_9HYPH</name>
<dbReference type="RefSeq" id="WP_131309722.1">
    <property type="nucleotide sequence ID" value="NZ_SJFN01000015.1"/>
</dbReference>
<sequence>MAGRIGRAVALAAAMAMAGATSGAVAAADGGVPQGGAKADQIRAVLAGIRLPEGFRISLFALVPGARHMAVGPQGKVLFVGSRGSGVHAVDLTATNGERRVWRFAPDVAFSVPNGPCFAPDGTLYVAEVNRIRAFANAESEAARPAPPSREVVAEGDLAPAGETGGHNARVCRIGPDGRLYVAIGQPHNVPPKAKLALYAERGLGAIVRMDRDGGHREIYASGIRNSVGLDFNPADGTLWFTDNQVDLMGNTIPPGEIDRATAAGQNFGFPWYGGGAVRTREYADDPVPPGVVFPQVEMDAHAADLGMVFYLGTTWPAPWRGGIFSAQHGSWNRQPSIGARVMFTSVKPDGTAGATMVFAEGWRRADGSYAGRPVDVAELPDGSLLVSDDAVGAVYRIEWTQK</sequence>
<evidence type="ECO:0000256" key="1">
    <source>
        <dbReference type="SAM" id="SignalP"/>
    </source>
</evidence>
<dbReference type="Gene3D" id="2.120.10.30">
    <property type="entry name" value="TolB, C-terminal domain"/>
    <property type="match status" value="1"/>
</dbReference>
<dbReference type="InterPro" id="IPR011041">
    <property type="entry name" value="Quinoprot_gluc/sorb_DH_b-prop"/>
</dbReference>
<dbReference type="AlphaFoldDB" id="A0A4Q9VQW8"/>
<dbReference type="Pfam" id="PF07995">
    <property type="entry name" value="GSDH"/>
    <property type="match status" value="1"/>
</dbReference>
<evidence type="ECO:0000313" key="3">
    <source>
        <dbReference type="EMBL" id="TBW37384.1"/>
    </source>
</evidence>
<dbReference type="EMBL" id="SJFN01000015">
    <property type="protein sequence ID" value="TBW37384.1"/>
    <property type="molecule type" value="Genomic_DNA"/>
</dbReference>
<dbReference type="PANTHER" id="PTHR19328:SF40">
    <property type="entry name" value="BLL0591 PROTEIN"/>
    <property type="match status" value="1"/>
</dbReference>
<dbReference type="PANTHER" id="PTHR19328">
    <property type="entry name" value="HEDGEHOG-INTERACTING PROTEIN"/>
    <property type="match status" value="1"/>
</dbReference>
<comment type="caution">
    <text evidence="3">The sequence shown here is derived from an EMBL/GenBank/DDBJ whole genome shotgun (WGS) entry which is preliminary data.</text>
</comment>
<evidence type="ECO:0000313" key="4">
    <source>
        <dbReference type="Proteomes" id="UP000292781"/>
    </source>
</evidence>
<accession>A0A4Q9VQW8</accession>
<gene>
    <name evidence="3" type="ORF">EYW49_11535</name>
</gene>
<keyword evidence="4" id="KW-1185">Reference proteome</keyword>
<dbReference type="InterPro" id="IPR011042">
    <property type="entry name" value="6-blade_b-propeller_TolB-like"/>
</dbReference>
<reference evidence="3 4" key="1">
    <citation type="submission" date="2019-02" db="EMBL/GenBank/DDBJ databases">
        <title>Siculibacillus lacustris gen. nov., sp. nov., a new rosette-forming bacterium isolated from a freshwater crater lake (Lake St. Ana, Romania).</title>
        <authorList>
            <person name="Felfoldi T."/>
            <person name="Marton Z."/>
            <person name="Szabo A."/>
            <person name="Mentes A."/>
            <person name="Boka K."/>
            <person name="Marialigeti K."/>
            <person name="Mathe I."/>
            <person name="Koncz M."/>
            <person name="Schumann P."/>
            <person name="Toth E."/>
        </authorList>
    </citation>
    <scope>NUCLEOTIDE SEQUENCE [LARGE SCALE GENOMIC DNA]</scope>
    <source>
        <strain evidence="3 4">SA-279</strain>
    </source>
</reference>
<dbReference type="SUPFAM" id="SSF50952">
    <property type="entry name" value="Soluble quinoprotein glucose dehydrogenase"/>
    <property type="match status" value="1"/>
</dbReference>
<dbReference type="OrthoDB" id="9770043at2"/>
<proteinExistence type="predicted"/>
<organism evidence="3 4">
    <name type="scientific">Siculibacillus lacustris</name>
    <dbReference type="NCBI Taxonomy" id="1549641"/>
    <lineage>
        <taxon>Bacteria</taxon>
        <taxon>Pseudomonadati</taxon>
        <taxon>Pseudomonadota</taxon>
        <taxon>Alphaproteobacteria</taxon>
        <taxon>Hyphomicrobiales</taxon>
        <taxon>Ancalomicrobiaceae</taxon>
        <taxon>Siculibacillus</taxon>
    </lineage>
</organism>
<keyword evidence="1" id="KW-0732">Signal</keyword>
<feature type="domain" description="Glucose/Sorbosone dehydrogenase" evidence="2">
    <location>
        <begin position="159"/>
        <end position="327"/>
    </location>
</feature>
<feature type="signal peptide" evidence="1">
    <location>
        <begin position="1"/>
        <end position="26"/>
    </location>
</feature>
<feature type="chain" id="PRO_5020423602" evidence="1">
    <location>
        <begin position="27"/>
        <end position="403"/>
    </location>
</feature>
<evidence type="ECO:0000259" key="2">
    <source>
        <dbReference type="Pfam" id="PF07995"/>
    </source>
</evidence>